<evidence type="ECO:0000313" key="7">
    <source>
        <dbReference type="Proteomes" id="UP001141806"/>
    </source>
</evidence>
<dbReference type="GO" id="GO:0006355">
    <property type="term" value="P:regulation of DNA-templated transcription"/>
    <property type="evidence" value="ECO:0007669"/>
    <property type="project" value="InterPro"/>
</dbReference>
<dbReference type="PANTHER" id="PTHR31719">
    <property type="entry name" value="NAC TRANSCRIPTION FACTOR 56"/>
    <property type="match status" value="1"/>
</dbReference>
<dbReference type="Gene3D" id="2.170.150.80">
    <property type="entry name" value="NAC domain"/>
    <property type="match status" value="1"/>
</dbReference>
<dbReference type="GO" id="GO:0003677">
    <property type="term" value="F:DNA binding"/>
    <property type="evidence" value="ECO:0007669"/>
    <property type="project" value="UniProtKB-KW"/>
</dbReference>
<dbReference type="InterPro" id="IPR036093">
    <property type="entry name" value="NAC_dom_sf"/>
</dbReference>
<keyword evidence="1" id="KW-0805">Transcription regulation</keyword>
<comment type="caution">
    <text evidence="6">The sequence shown here is derived from an EMBL/GenBank/DDBJ whole genome shotgun (WGS) entry which is preliminary data.</text>
</comment>
<name>A0A9Q0HDK0_9MAGN</name>
<dbReference type="InterPro" id="IPR003441">
    <property type="entry name" value="NAC-dom"/>
</dbReference>
<evidence type="ECO:0000259" key="5">
    <source>
        <dbReference type="PROSITE" id="PS51005"/>
    </source>
</evidence>
<evidence type="ECO:0000256" key="4">
    <source>
        <dbReference type="ARBA" id="ARBA00023242"/>
    </source>
</evidence>
<dbReference type="OrthoDB" id="1848022at2759"/>
<evidence type="ECO:0000256" key="3">
    <source>
        <dbReference type="ARBA" id="ARBA00023163"/>
    </source>
</evidence>
<keyword evidence="4" id="KW-0539">Nucleus</keyword>
<dbReference type="SUPFAM" id="SSF101941">
    <property type="entry name" value="NAC domain"/>
    <property type="match status" value="1"/>
</dbReference>
<dbReference type="EMBL" id="JAMYWD010000009">
    <property type="protein sequence ID" value="KAJ4962067.1"/>
    <property type="molecule type" value="Genomic_DNA"/>
</dbReference>
<accession>A0A9Q0HDK0</accession>
<sequence length="257" mass="30281">MSISPVLYSFVRKGVVFSDRNQIFVRERRWKGRRRRTIGFVEDFFESAMEVIVVNVVMVTFSDAIRLIAIDQNHYQTGLKTERLDEMTTEVANEENLPPGFRFRPTDLELVKAYLSPRVLGDPYPGFPIADIDENELYSKPPNKLEINSCGREKECFFFTQRNRCSHDGLESIRTVGNGNGFWKFEERECINVEDKVASKICWTYYSGTPNKGKRTHWIMFEYQMQLENDQCKNQELEKEWVIGSIKYKWTYKSPFE</sequence>
<dbReference type="Pfam" id="PF02365">
    <property type="entry name" value="NAM"/>
    <property type="match status" value="1"/>
</dbReference>
<keyword evidence="2" id="KW-0238">DNA-binding</keyword>
<protein>
    <recommendedName>
        <fullName evidence="5">NAC domain-containing protein</fullName>
    </recommendedName>
</protein>
<dbReference type="GO" id="GO:0048731">
    <property type="term" value="P:system development"/>
    <property type="evidence" value="ECO:0007669"/>
    <property type="project" value="TreeGrafter"/>
</dbReference>
<reference evidence="6" key="1">
    <citation type="journal article" date="2023" name="Plant J.">
        <title>The genome of the king protea, Protea cynaroides.</title>
        <authorList>
            <person name="Chang J."/>
            <person name="Duong T.A."/>
            <person name="Schoeman C."/>
            <person name="Ma X."/>
            <person name="Roodt D."/>
            <person name="Barker N."/>
            <person name="Li Z."/>
            <person name="Van de Peer Y."/>
            <person name="Mizrachi E."/>
        </authorList>
    </citation>
    <scope>NUCLEOTIDE SEQUENCE</scope>
    <source>
        <tissue evidence="6">Young leaves</tissue>
    </source>
</reference>
<keyword evidence="3" id="KW-0804">Transcription</keyword>
<dbReference type="PANTHER" id="PTHR31719:SF123">
    <property type="entry name" value="NAC DOMAIN-CONTAINING PROTEIN"/>
    <property type="match status" value="1"/>
</dbReference>
<dbReference type="PROSITE" id="PS51005">
    <property type="entry name" value="NAC"/>
    <property type="match status" value="1"/>
</dbReference>
<dbReference type="AlphaFoldDB" id="A0A9Q0HDK0"/>
<evidence type="ECO:0000256" key="2">
    <source>
        <dbReference type="ARBA" id="ARBA00023125"/>
    </source>
</evidence>
<feature type="domain" description="NAC" evidence="5">
    <location>
        <begin position="97"/>
        <end position="249"/>
    </location>
</feature>
<proteinExistence type="predicted"/>
<organism evidence="6 7">
    <name type="scientific">Protea cynaroides</name>
    <dbReference type="NCBI Taxonomy" id="273540"/>
    <lineage>
        <taxon>Eukaryota</taxon>
        <taxon>Viridiplantae</taxon>
        <taxon>Streptophyta</taxon>
        <taxon>Embryophyta</taxon>
        <taxon>Tracheophyta</taxon>
        <taxon>Spermatophyta</taxon>
        <taxon>Magnoliopsida</taxon>
        <taxon>Proteales</taxon>
        <taxon>Proteaceae</taxon>
        <taxon>Protea</taxon>
    </lineage>
</organism>
<keyword evidence="7" id="KW-1185">Reference proteome</keyword>
<evidence type="ECO:0000313" key="6">
    <source>
        <dbReference type="EMBL" id="KAJ4962067.1"/>
    </source>
</evidence>
<evidence type="ECO:0000256" key="1">
    <source>
        <dbReference type="ARBA" id="ARBA00023015"/>
    </source>
</evidence>
<gene>
    <name evidence="6" type="ORF">NE237_021977</name>
</gene>
<dbReference type="Proteomes" id="UP001141806">
    <property type="component" value="Unassembled WGS sequence"/>
</dbReference>